<feature type="signal peptide" evidence="1">
    <location>
        <begin position="1"/>
        <end position="27"/>
    </location>
</feature>
<gene>
    <name evidence="2" type="ORF">MTX78_21325</name>
</gene>
<dbReference type="EMBL" id="CP094669">
    <property type="protein sequence ID" value="UOG74646.1"/>
    <property type="molecule type" value="Genomic_DNA"/>
</dbReference>
<evidence type="ECO:0000313" key="3">
    <source>
        <dbReference type="Proteomes" id="UP000831113"/>
    </source>
</evidence>
<protein>
    <recommendedName>
        <fullName evidence="4">Outer membrane protein beta-barrel domain-containing protein</fullName>
    </recommendedName>
</protein>
<accession>A0ABY4CWK2</accession>
<organism evidence="2 3">
    <name type="scientific">Hymenobacter tibetensis</name>
    <dbReference type="NCBI Taxonomy" id="497967"/>
    <lineage>
        <taxon>Bacteria</taxon>
        <taxon>Pseudomonadati</taxon>
        <taxon>Bacteroidota</taxon>
        <taxon>Cytophagia</taxon>
        <taxon>Cytophagales</taxon>
        <taxon>Hymenobacteraceae</taxon>
        <taxon>Hymenobacter</taxon>
    </lineage>
</organism>
<reference evidence="2 3" key="1">
    <citation type="submission" date="2022-03" db="EMBL/GenBank/DDBJ databases">
        <title>Hymenobactersp. isolated from the air.</title>
        <authorList>
            <person name="Won M."/>
            <person name="Kwon S.-W."/>
        </authorList>
    </citation>
    <scope>NUCLEOTIDE SEQUENCE [LARGE SCALE GENOMIC DNA]</scope>
    <source>
        <strain evidence="2 3">KACC 21982</strain>
    </source>
</reference>
<evidence type="ECO:0000313" key="2">
    <source>
        <dbReference type="EMBL" id="UOG74646.1"/>
    </source>
</evidence>
<sequence length="546" mass="61454">MTLLFTRHLTRGLLLISALLVQLTAHAQLELFSITKSDNSVIQKAGSLPPTVNVFDNRAQQERNYNIQLVDTTPSPSPPKSELPKLSIEVAKKELQIDSVASIRDRAKDNKQTEEQNKQNEVVQRLIKEKNELVAFYTKRQEEEAAFRRSLTQNSDALKRQLHDIYEEQLGNLRIKARENNSAYKLQLNAYRTSLQTIKKYKDEQKAADDLDKEGAIEWYKAYREFDEDVRLLGDQLAEADTAYTIFQKSANALDIYKIGPIDTSRANRIEYNRISINLQTATTILSQKLDTVGNRLRAYNQKIEVWEKTFETQQATKAAADDNIIAQPVLTSITGTGVVIPAVTLIGSHRGGDVNSPNMYSIRLFTALASTDNTKNIPSERGSERLFIPEASTFGFTANATFAMKYADRKEPVMGVTIGAAYLDKLMTPDTLTSFKTGVATLRGGLEWYLIPDVFMLYGAVNSLSFLTSRQQLTDHFTTTRPKDIYFFPDAGARAILKLSKEKGVTFLFDLGFVVKNEAVRKFAPNNDFVITTIRATLAKNFALR</sequence>
<keyword evidence="1" id="KW-0732">Signal</keyword>
<name>A0ABY4CWK2_9BACT</name>
<proteinExistence type="predicted"/>
<evidence type="ECO:0000256" key="1">
    <source>
        <dbReference type="SAM" id="SignalP"/>
    </source>
</evidence>
<feature type="chain" id="PRO_5047311707" description="Outer membrane protein beta-barrel domain-containing protein" evidence="1">
    <location>
        <begin position="28"/>
        <end position="546"/>
    </location>
</feature>
<dbReference type="Proteomes" id="UP000831113">
    <property type="component" value="Chromosome"/>
</dbReference>
<dbReference type="RefSeq" id="WP_243798158.1">
    <property type="nucleotide sequence ID" value="NZ_CP094669.1"/>
</dbReference>
<evidence type="ECO:0008006" key="4">
    <source>
        <dbReference type="Google" id="ProtNLM"/>
    </source>
</evidence>
<keyword evidence="3" id="KW-1185">Reference proteome</keyword>